<dbReference type="NCBIfam" id="TIGR01855">
    <property type="entry name" value="IMP_synth_hisH"/>
    <property type="match status" value="1"/>
</dbReference>
<name>A0A4R6AV86_9RHOB</name>
<feature type="domain" description="Glutamine amidotransferase" evidence="12">
    <location>
        <begin position="4"/>
        <end position="201"/>
    </location>
</feature>
<dbReference type="GO" id="GO:0000107">
    <property type="term" value="F:imidazoleglycerol-phosphate synthase activity"/>
    <property type="evidence" value="ECO:0007669"/>
    <property type="project" value="UniProtKB-UniRule"/>
</dbReference>
<dbReference type="CDD" id="cd01748">
    <property type="entry name" value="GATase1_IGP_Synthase"/>
    <property type="match status" value="1"/>
</dbReference>
<evidence type="ECO:0000313" key="13">
    <source>
        <dbReference type="EMBL" id="TDL88140.1"/>
    </source>
</evidence>
<dbReference type="Gene3D" id="3.40.50.880">
    <property type="match status" value="1"/>
</dbReference>
<comment type="subunit">
    <text evidence="2 10">Heterodimer of HisH and HisF.</text>
</comment>
<dbReference type="PROSITE" id="PS51273">
    <property type="entry name" value="GATASE_TYPE_1"/>
    <property type="match status" value="1"/>
</dbReference>
<dbReference type="InterPro" id="IPR017926">
    <property type="entry name" value="GATASE"/>
</dbReference>
<dbReference type="AlphaFoldDB" id="A0A4R6AV86"/>
<dbReference type="GO" id="GO:0004359">
    <property type="term" value="F:glutaminase activity"/>
    <property type="evidence" value="ECO:0007669"/>
    <property type="project" value="UniProtKB-EC"/>
</dbReference>
<accession>A0A4R6AV86</accession>
<keyword evidence="14" id="KW-1185">Reference proteome</keyword>
<comment type="catalytic activity">
    <reaction evidence="8 10">
        <text>5-[(5-phospho-1-deoxy-D-ribulos-1-ylimino)methylamino]-1-(5-phospho-beta-D-ribosyl)imidazole-4-carboxamide + L-glutamine = D-erythro-1-(imidazol-4-yl)glycerol 3-phosphate + 5-amino-1-(5-phospho-beta-D-ribosyl)imidazole-4-carboxamide + L-glutamate + H(+)</text>
        <dbReference type="Rhea" id="RHEA:24793"/>
        <dbReference type="ChEBI" id="CHEBI:15378"/>
        <dbReference type="ChEBI" id="CHEBI:29985"/>
        <dbReference type="ChEBI" id="CHEBI:58278"/>
        <dbReference type="ChEBI" id="CHEBI:58359"/>
        <dbReference type="ChEBI" id="CHEBI:58475"/>
        <dbReference type="ChEBI" id="CHEBI:58525"/>
        <dbReference type="EC" id="4.3.2.10"/>
    </reaction>
</comment>
<dbReference type="GO" id="GO:0000105">
    <property type="term" value="P:L-histidine biosynthetic process"/>
    <property type="evidence" value="ECO:0007669"/>
    <property type="project" value="UniProtKB-UniRule"/>
</dbReference>
<dbReference type="EC" id="3.5.1.2" evidence="10"/>
<evidence type="ECO:0000256" key="11">
    <source>
        <dbReference type="PIRSR" id="PIRSR000495-1"/>
    </source>
</evidence>
<feature type="active site" evidence="10 11">
    <location>
        <position position="188"/>
    </location>
</feature>
<dbReference type="PANTHER" id="PTHR42701">
    <property type="entry name" value="IMIDAZOLE GLYCEROL PHOSPHATE SYNTHASE SUBUNIT HISH"/>
    <property type="match status" value="1"/>
</dbReference>
<dbReference type="GO" id="GO:0016829">
    <property type="term" value="F:lyase activity"/>
    <property type="evidence" value="ECO:0007669"/>
    <property type="project" value="UniProtKB-KW"/>
</dbReference>
<keyword evidence="4 10" id="KW-0378">Hydrolase</keyword>
<dbReference type="Pfam" id="PF00117">
    <property type="entry name" value="GATase"/>
    <property type="match status" value="1"/>
</dbReference>
<keyword evidence="7 10" id="KW-0456">Lyase</keyword>
<keyword evidence="6 10" id="KW-0368">Histidine biosynthesis</keyword>
<keyword evidence="10" id="KW-0963">Cytoplasm</keyword>
<dbReference type="GO" id="GO:0005737">
    <property type="term" value="C:cytoplasm"/>
    <property type="evidence" value="ECO:0007669"/>
    <property type="project" value="UniProtKB-SubCell"/>
</dbReference>
<evidence type="ECO:0000256" key="4">
    <source>
        <dbReference type="ARBA" id="ARBA00022801"/>
    </source>
</evidence>
<evidence type="ECO:0000256" key="9">
    <source>
        <dbReference type="ARBA" id="ARBA00049534"/>
    </source>
</evidence>
<comment type="pathway">
    <text evidence="1 10">Amino-acid biosynthesis; L-histidine biosynthesis; L-histidine from 5-phospho-alpha-D-ribose 1-diphosphate: step 5/9.</text>
</comment>
<proteinExistence type="inferred from homology"/>
<keyword evidence="5 10" id="KW-0315">Glutamine amidotransferase</keyword>
<dbReference type="RefSeq" id="WP_133342554.1">
    <property type="nucleotide sequence ID" value="NZ_SMZO01000016.1"/>
</dbReference>
<keyword evidence="3 10" id="KW-0028">Amino-acid biosynthesis</keyword>
<dbReference type="UniPathway" id="UPA00031">
    <property type="reaction ID" value="UER00010"/>
</dbReference>
<dbReference type="SUPFAM" id="SSF52317">
    <property type="entry name" value="Class I glutamine amidotransferase-like"/>
    <property type="match status" value="1"/>
</dbReference>
<evidence type="ECO:0000256" key="8">
    <source>
        <dbReference type="ARBA" id="ARBA00047838"/>
    </source>
</evidence>
<feature type="active site" description="Nucleophile" evidence="10 11">
    <location>
        <position position="80"/>
    </location>
</feature>
<evidence type="ECO:0000256" key="6">
    <source>
        <dbReference type="ARBA" id="ARBA00023102"/>
    </source>
</evidence>
<comment type="caution">
    <text evidence="13">The sequence shown here is derived from an EMBL/GenBank/DDBJ whole genome shotgun (WGS) entry which is preliminary data.</text>
</comment>
<dbReference type="InterPro" id="IPR010139">
    <property type="entry name" value="Imidazole-glycPsynth_HisH"/>
</dbReference>
<evidence type="ECO:0000256" key="5">
    <source>
        <dbReference type="ARBA" id="ARBA00022962"/>
    </source>
</evidence>
<dbReference type="InterPro" id="IPR029062">
    <property type="entry name" value="Class_I_gatase-like"/>
</dbReference>
<dbReference type="PIRSF" id="PIRSF000495">
    <property type="entry name" value="Amidotransf_hisH"/>
    <property type="match status" value="1"/>
</dbReference>
<evidence type="ECO:0000313" key="14">
    <source>
        <dbReference type="Proteomes" id="UP000294562"/>
    </source>
</evidence>
<evidence type="ECO:0000256" key="10">
    <source>
        <dbReference type="HAMAP-Rule" id="MF_00278"/>
    </source>
</evidence>
<evidence type="ECO:0000259" key="12">
    <source>
        <dbReference type="Pfam" id="PF00117"/>
    </source>
</evidence>
<evidence type="ECO:0000256" key="1">
    <source>
        <dbReference type="ARBA" id="ARBA00005091"/>
    </source>
</evidence>
<dbReference type="EC" id="4.3.2.10" evidence="10"/>
<organism evidence="13 14">
    <name type="scientific">Meridianimarinicoccus aquatilis</name>
    <dbReference type="NCBI Taxonomy" id="2552766"/>
    <lineage>
        <taxon>Bacteria</taxon>
        <taxon>Pseudomonadati</taxon>
        <taxon>Pseudomonadota</taxon>
        <taxon>Alphaproteobacteria</taxon>
        <taxon>Rhodobacterales</taxon>
        <taxon>Paracoccaceae</taxon>
        <taxon>Meridianimarinicoccus</taxon>
    </lineage>
</organism>
<dbReference type="Proteomes" id="UP000294562">
    <property type="component" value="Unassembled WGS sequence"/>
</dbReference>
<protein>
    <recommendedName>
        <fullName evidence="10">Imidazole glycerol phosphate synthase subunit HisH</fullName>
        <ecNumber evidence="10">4.3.2.10</ecNumber>
    </recommendedName>
    <alternativeName>
        <fullName evidence="10">IGP synthase glutaminase subunit</fullName>
        <ecNumber evidence="10">3.5.1.2</ecNumber>
    </alternativeName>
    <alternativeName>
        <fullName evidence="10">IGP synthase subunit HisH</fullName>
    </alternativeName>
    <alternativeName>
        <fullName evidence="10">ImGP synthase subunit HisH</fullName>
        <shortName evidence="10">IGPS subunit HisH</shortName>
    </alternativeName>
</protein>
<dbReference type="EMBL" id="SMZO01000016">
    <property type="protein sequence ID" value="TDL88140.1"/>
    <property type="molecule type" value="Genomic_DNA"/>
</dbReference>
<gene>
    <name evidence="10 13" type="primary">hisH</name>
    <name evidence="13" type="ORF">E2L05_08830</name>
</gene>
<evidence type="ECO:0000256" key="7">
    <source>
        <dbReference type="ARBA" id="ARBA00023239"/>
    </source>
</evidence>
<dbReference type="PANTHER" id="PTHR42701:SF1">
    <property type="entry name" value="IMIDAZOLE GLYCEROL PHOSPHATE SYNTHASE SUBUNIT HISH"/>
    <property type="match status" value="1"/>
</dbReference>
<evidence type="ECO:0000256" key="3">
    <source>
        <dbReference type="ARBA" id="ARBA00022605"/>
    </source>
</evidence>
<sequence>MIAVVDYGFGNVRSLWNALDFLGAEAEITRDPEDFDTADRIVLPGVGAFGDAIAAIRELGLEKPLTRHALETRKPMFGICLGMQLFANHSAEHGGHDGLGWIDAHVDRICPKDRDVKVPQVGWNTLQVKGAEWLFSGLPAQQNDVYFVHSYHMLCTDSHDLAATTNHGGLVTAAISRGNLTATQFHPEKSQDNGLRILQNWLEHDFDA</sequence>
<reference evidence="13 14" key="1">
    <citation type="submission" date="2019-03" db="EMBL/GenBank/DDBJ databases">
        <title>Rhodobacteraceae bacterium SM1902, a new member of the family Rhodobacteraceae isolated from Yantai.</title>
        <authorList>
            <person name="Sun Y."/>
        </authorList>
    </citation>
    <scope>NUCLEOTIDE SEQUENCE [LARGE SCALE GENOMIC DNA]</scope>
    <source>
        <strain evidence="13 14">SM1902</strain>
    </source>
</reference>
<comment type="catalytic activity">
    <reaction evidence="9 10">
        <text>L-glutamine + H2O = L-glutamate + NH4(+)</text>
        <dbReference type="Rhea" id="RHEA:15889"/>
        <dbReference type="ChEBI" id="CHEBI:15377"/>
        <dbReference type="ChEBI" id="CHEBI:28938"/>
        <dbReference type="ChEBI" id="CHEBI:29985"/>
        <dbReference type="ChEBI" id="CHEBI:58359"/>
        <dbReference type="EC" id="3.5.1.2"/>
    </reaction>
</comment>
<feature type="active site" evidence="10 11">
    <location>
        <position position="186"/>
    </location>
</feature>
<dbReference type="HAMAP" id="MF_00278">
    <property type="entry name" value="HisH"/>
    <property type="match status" value="1"/>
</dbReference>
<evidence type="ECO:0000256" key="2">
    <source>
        <dbReference type="ARBA" id="ARBA00011152"/>
    </source>
</evidence>
<comment type="function">
    <text evidence="10">IGPS catalyzes the conversion of PRFAR and glutamine to IGP, AICAR and glutamate. The HisH subunit catalyzes the hydrolysis of glutamine to glutamate and ammonia as part of the synthesis of IGP and AICAR. The resulting ammonia molecule is channeled to the active site of HisF.</text>
</comment>
<dbReference type="OrthoDB" id="9807137at2"/>
<comment type="subcellular location">
    <subcellularLocation>
        <location evidence="10">Cytoplasm</location>
    </subcellularLocation>
</comment>